<name>A0A3S4WJI3_CAMUP</name>
<dbReference type="AlphaFoldDB" id="A0A3S4WJI3"/>
<dbReference type="Proteomes" id="UP000278157">
    <property type="component" value="Chromosome"/>
</dbReference>
<proteinExistence type="predicted"/>
<dbReference type="RefSeq" id="WP_027304819.1">
    <property type="nucleotide sequence ID" value="NZ_CBCRZS010000003.1"/>
</dbReference>
<organism evidence="2 3">
    <name type="scientific">Campylobacter upsaliensis</name>
    <dbReference type="NCBI Taxonomy" id="28080"/>
    <lineage>
        <taxon>Bacteria</taxon>
        <taxon>Pseudomonadati</taxon>
        <taxon>Campylobacterota</taxon>
        <taxon>Epsilonproteobacteria</taxon>
        <taxon>Campylobacterales</taxon>
        <taxon>Campylobacteraceae</taxon>
        <taxon>Campylobacter</taxon>
    </lineage>
</organism>
<evidence type="ECO:0000313" key="2">
    <source>
        <dbReference type="EMBL" id="VEG84398.1"/>
    </source>
</evidence>
<evidence type="ECO:0000256" key="1">
    <source>
        <dbReference type="SAM" id="Coils"/>
    </source>
</evidence>
<dbReference type="EMBL" id="LR134372">
    <property type="protein sequence ID" value="VEG84398.1"/>
    <property type="molecule type" value="Genomic_DNA"/>
</dbReference>
<reference evidence="2 3" key="1">
    <citation type="submission" date="2018-12" db="EMBL/GenBank/DDBJ databases">
        <authorList>
            <consortium name="Pathogen Informatics"/>
        </authorList>
    </citation>
    <scope>NUCLEOTIDE SEQUENCE [LARGE SCALE GENOMIC DNA]</scope>
    <source>
        <strain evidence="2 3">NCTC11541</strain>
    </source>
</reference>
<accession>A0A3S4WJI3</accession>
<sequence>MNYENYINESYAEKIGEASKLLNEAKDLLKAENIDSLLNAKFALLSAELRELIINANELKTSELKEHITYYNHNELQKSYAKNKEDLIEALALQIDFNALFVANKNEFINITKQEFSKELQRLLNENESLENAINILKERVENTTQNANIALNERLESLELENLTKELLRAEITRLSNEALKENAPFISKESAKELLTNEDFLANLVSDILNHSVLASKIKYELAKVLENINKQALERALNHKELKKMMILQNMIIASLSLQNELKIISENMVFINDYKLIEKRKEFLENLDKENAKLLFENKFKAV</sequence>
<evidence type="ECO:0000313" key="3">
    <source>
        <dbReference type="Proteomes" id="UP000278157"/>
    </source>
</evidence>
<gene>
    <name evidence="2" type="ORF">NCTC11541_00418</name>
</gene>
<protein>
    <submittedName>
        <fullName evidence="2">Uncharacterized protein</fullName>
    </submittedName>
</protein>
<keyword evidence="1" id="KW-0175">Coiled coil</keyword>
<feature type="coiled-coil region" evidence="1">
    <location>
        <begin position="106"/>
        <end position="179"/>
    </location>
</feature>